<accession>A0A6B1D1G5</accession>
<protein>
    <submittedName>
        <fullName evidence="1">Uncharacterized protein</fullName>
    </submittedName>
</protein>
<name>A0A6B1D1G5_9CHLR</name>
<gene>
    <name evidence="1" type="ORF">F4X14_01455</name>
</gene>
<sequence>MIPHRLWIDQDGGIAFRFVAEAPVAMPAVGAGESLAQWLVLISKWMEIHVVLARARTVWPQAELVGALTFTTPSLLPRQLVQFPPDNWEQVARGLAASIAEGGLPANPPNVRRTG</sequence>
<dbReference type="EMBL" id="VXMH01000009">
    <property type="protein sequence ID" value="MYC93611.1"/>
    <property type="molecule type" value="Genomic_DNA"/>
</dbReference>
<comment type="caution">
    <text evidence="1">The sequence shown here is derived from an EMBL/GenBank/DDBJ whole genome shotgun (WGS) entry which is preliminary data.</text>
</comment>
<reference evidence="1" key="1">
    <citation type="submission" date="2019-09" db="EMBL/GenBank/DDBJ databases">
        <title>Characterisation of the sponge microbiome using genome-centric metagenomics.</title>
        <authorList>
            <person name="Engelberts J.P."/>
            <person name="Robbins S.J."/>
            <person name="De Goeij J.M."/>
            <person name="Aranda M."/>
            <person name="Bell S.C."/>
            <person name="Webster N.S."/>
        </authorList>
    </citation>
    <scope>NUCLEOTIDE SEQUENCE</scope>
    <source>
        <strain evidence="1">SB0661_bin_32</strain>
    </source>
</reference>
<evidence type="ECO:0000313" key="1">
    <source>
        <dbReference type="EMBL" id="MYC93611.1"/>
    </source>
</evidence>
<organism evidence="1">
    <name type="scientific">Caldilineaceae bacterium SB0661_bin_32</name>
    <dbReference type="NCBI Taxonomy" id="2605255"/>
    <lineage>
        <taxon>Bacteria</taxon>
        <taxon>Bacillati</taxon>
        <taxon>Chloroflexota</taxon>
        <taxon>Caldilineae</taxon>
        <taxon>Caldilineales</taxon>
        <taxon>Caldilineaceae</taxon>
    </lineage>
</organism>
<proteinExistence type="predicted"/>
<dbReference type="AlphaFoldDB" id="A0A6B1D1G5"/>